<sequence>TTTVTTNQPESLQERYEALERENAELKKQVKLLLEELRLARHRQFGKSSERTKEDQVRLDLVFNEAEAEAQPEAEEPTVETVTYQRRKKQPGQREAMLADLPVERIEYRLSEQERICSCCNAVMDEVGAEVRRELKHIPAQTVLVEHVQYKYACRPCDKHGTETPMVKAQMPRPPIPGSLASASMLAHVIDKKYVDGLPLYRQEQQFARKDLALSRQTLANWVVIGATRWLSLVYDRLHEEMLSRKYLHADETTLQVLHEPGRAAESESYMWLYRSGRDGPPIVLFDYQETRSREHPRRFLGGFKGYLHVDGYSGYHDIEGVTLVGCWAHARRKFDEALTALPTAERKKPTAARIGLEYCNRLFKIERGLKDETPEERRA</sequence>
<gene>
    <name evidence="6" type="ORF">SAMN05421543_1941</name>
</gene>
<dbReference type="STRING" id="392015.SAMN05421543_1941"/>
<accession>A0A1I7LLP4</accession>
<dbReference type="InterPro" id="IPR024463">
    <property type="entry name" value="Transposase_TnpC_homeodom"/>
</dbReference>
<dbReference type="eggNOG" id="COG3316">
    <property type="taxonomic scope" value="Bacteria"/>
</dbReference>
<name>A0A1I7LLP4_9BACL</name>
<feature type="region of interest" description="Disordered" evidence="2">
    <location>
        <begin position="68"/>
        <end position="93"/>
    </location>
</feature>
<dbReference type="Pfam" id="PF13005">
    <property type="entry name" value="zf-IS66"/>
    <property type="match status" value="1"/>
</dbReference>
<dbReference type="NCBIfam" id="NF033517">
    <property type="entry name" value="transpos_IS66"/>
    <property type="match status" value="1"/>
</dbReference>
<organism evidence="6 7">
    <name type="scientific">Alicyclobacillus macrosporangiidus</name>
    <dbReference type="NCBI Taxonomy" id="392015"/>
    <lineage>
        <taxon>Bacteria</taxon>
        <taxon>Bacillati</taxon>
        <taxon>Bacillota</taxon>
        <taxon>Bacilli</taxon>
        <taxon>Bacillales</taxon>
        <taxon>Alicyclobacillaceae</taxon>
        <taxon>Alicyclobacillus</taxon>
    </lineage>
</organism>
<feature type="non-terminal residue" evidence="6">
    <location>
        <position position="1"/>
    </location>
</feature>
<evidence type="ECO:0000256" key="2">
    <source>
        <dbReference type="SAM" id="MobiDB-lite"/>
    </source>
</evidence>
<dbReference type="Proteomes" id="UP000183508">
    <property type="component" value="Unassembled WGS sequence"/>
</dbReference>
<evidence type="ECO:0000259" key="3">
    <source>
        <dbReference type="Pfam" id="PF03050"/>
    </source>
</evidence>
<dbReference type="InterPro" id="IPR004291">
    <property type="entry name" value="Transposase_IS66_central"/>
</dbReference>
<feature type="compositionally biased region" description="Acidic residues" evidence="2">
    <location>
        <begin position="68"/>
        <end position="78"/>
    </location>
</feature>
<keyword evidence="7" id="KW-1185">Reference proteome</keyword>
<evidence type="ECO:0000259" key="5">
    <source>
        <dbReference type="Pfam" id="PF13007"/>
    </source>
</evidence>
<dbReference type="AlphaFoldDB" id="A0A1I7LLP4"/>
<dbReference type="OrthoDB" id="9760067at2"/>
<dbReference type="PANTHER" id="PTHR33678">
    <property type="entry name" value="BLL1576 PROTEIN"/>
    <property type="match status" value="1"/>
</dbReference>
<feature type="domain" description="Transposase TnpC homeodomain" evidence="5">
    <location>
        <begin position="33"/>
        <end position="106"/>
    </location>
</feature>
<feature type="domain" description="Transposase IS66 zinc-finger binding" evidence="4">
    <location>
        <begin position="114"/>
        <end position="158"/>
    </location>
</feature>
<protein>
    <submittedName>
        <fullName evidence="6">Transposase</fullName>
    </submittedName>
</protein>
<feature type="non-terminal residue" evidence="6">
    <location>
        <position position="380"/>
    </location>
</feature>
<evidence type="ECO:0000313" key="7">
    <source>
        <dbReference type="Proteomes" id="UP000183508"/>
    </source>
</evidence>
<evidence type="ECO:0000259" key="4">
    <source>
        <dbReference type="Pfam" id="PF13005"/>
    </source>
</evidence>
<feature type="coiled-coil region" evidence="1">
    <location>
        <begin position="9"/>
        <end position="43"/>
    </location>
</feature>
<dbReference type="InterPro" id="IPR052344">
    <property type="entry name" value="Transposase-related"/>
</dbReference>
<dbReference type="InterPro" id="IPR024474">
    <property type="entry name" value="Znf_dom_IS66"/>
</dbReference>
<dbReference type="EMBL" id="FPBV01000094">
    <property type="protein sequence ID" value="SFV10614.1"/>
    <property type="molecule type" value="Genomic_DNA"/>
</dbReference>
<feature type="domain" description="Transposase IS66 central" evidence="3">
    <location>
        <begin position="179"/>
        <end position="379"/>
    </location>
</feature>
<reference evidence="7" key="1">
    <citation type="submission" date="2016-10" db="EMBL/GenBank/DDBJ databases">
        <authorList>
            <person name="Varghese N."/>
        </authorList>
    </citation>
    <scope>NUCLEOTIDE SEQUENCE [LARGE SCALE GENOMIC DNA]</scope>
    <source>
        <strain evidence="7">DSM 17980</strain>
    </source>
</reference>
<evidence type="ECO:0000313" key="6">
    <source>
        <dbReference type="EMBL" id="SFV10614.1"/>
    </source>
</evidence>
<proteinExistence type="predicted"/>
<dbReference type="Pfam" id="PF13007">
    <property type="entry name" value="LZ_Tnp_IS66"/>
    <property type="match status" value="1"/>
</dbReference>
<evidence type="ECO:0000256" key="1">
    <source>
        <dbReference type="SAM" id="Coils"/>
    </source>
</evidence>
<keyword evidence="1" id="KW-0175">Coiled coil</keyword>
<dbReference type="Pfam" id="PF03050">
    <property type="entry name" value="DDE_Tnp_IS66"/>
    <property type="match status" value="1"/>
</dbReference>